<dbReference type="AlphaFoldDB" id="A0AAD9BKL8"/>
<evidence type="ECO:0000313" key="3">
    <source>
        <dbReference type="Proteomes" id="UP001228049"/>
    </source>
</evidence>
<protein>
    <submittedName>
        <fullName evidence="2">Beta-13-N-acetylglucosaminyltransferase manic fringe</fullName>
    </submittedName>
</protein>
<keyword evidence="3" id="KW-1185">Reference proteome</keyword>
<evidence type="ECO:0000256" key="1">
    <source>
        <dbReference type="SAM" id="MobiDB-lite"/>
    </source>
</evidence>
<feature type="compositionally biased region" description="Basic and acidic residues" evidence="1">
    <location>
        <begin position="70"/>
        <end position="83"/>
    </location>
</feature>
<name>A0AAD9BKL8_DISEL</name>
<organism evidence="2 3">
    <name type="scientific">Dissostichus eleginoides</name>
    <name type="common">Patagonian toothfish</name>
    <name type="synonym">Dissostichus amissus</name>
    <dbReference type="NCBI Taxonomy" id="100907"/>
    <lineage>
        <taxon>Eukaryota</taxon>
        <taxon>Metazoa</taxon>
        <taxon>Chordata</taxon>
        <taxon>Craniata</taxon>
        <taxon>Vertebrata</taxon>
        <taxon>Euteleostomi</taxon>
        <taxon>Actinopterygii</taxon>
        <taxon>Neopterygii</taxon>
        <taxon>Teleostei</taxon>
        <taxon>Neoteleostei</taxon>
        <taxon>Acanthomorphata</taxon>
        <taxon>Eupercaria</taxon>
        <taxon>Perciformes</taxon>
        <taxon>Notothenioidei</taxon>
        <taxon>Nototheniidae</taxon>
        <taxon>Dissostichus</taxon>
    </lineage>
</organism>
<accession>A0AAD9BKL8</accession>
<sequence>MQKKRWIRRKLPIFICTFFIILYVDFQLRSSSLPKLSVAHPLVPGPLQRSIQEAPSPARDAQIPGGNSSDSREEDGGHSDSESAHATLPELKLEDIFIAFSISCIEEQHDIVLMSPVDHMHILHISYVMHMLETWQRNGKIAF</sequence>
<proteinExistence type="predicted"/>
<dbReference type="EMBL" id="JASDAP010000020">
    <property type="protein sequence ID" value="KAK1885645.1"/>
    <property type="molecule type" value="Genomic_DNA"/>
</dbReference>
<reference evidence="2" key="1">
    <citation type="submission" date="2023-04" db="EMBL/GenBank/DDBJ databases">
        <title>Chromosome-level genome of Chaenocephalus aceratus.</title>
        <authorList>
            <person name="Park H."/>
        </authorList>
    </citation>
    <scope>NUCLEOTIDE SEQUENCE</scope>
    <source>
        <strain evidence="2">DE</strain>
        <tissue evidence="2">Muscle</tissue>
    </source>
</reference>
<gene>
    <name evidence="2" type="ORF">KUDE01_029366</name>
</gene>
<dbReference type="Proteomes" id="UP001228049">
    <property type="component" value="Unassembled WGS sequence"/>
</dbReference>
<comment type="caution">
    <text evidence="2">The sequence shown here is derived from an EMBL/GenBank/DDBJ whole genome shotgun (WGS) entry which is preliminary data.</text>
</comment>
<feature type="region of interest" description="Disordered" evidence="1">
    <location>
        <begin position="48"/>
        <end position="84"/>
    </location>
</feature>
<evidence type="ECO:0000313" key="2">
    <source>
        <dbReference type="EMBL" id="KAK1885645.1"/>
    </source>
</evidence>